<name>A0A6L2R5K7_9BACT</name>
<dbReference type="GO" id="GO:0022857">
    <property type="term" value="F:transmembrane transporter activity"/>
    <property type="evidence" value="ECO:0007669"/>
    <property type="project" value="InterPro"/>
</dbReference>
<dbReference type="InterPro" id="IPR051782">
    <property type="entry name" value="ABC_Transporter_VariousFunc"/>
</dbReference>
<dbReference type="NCBIfam" id="TIGR01189">
    <property type="entry name" value="ccmA"/>
    <property type="match status" value="1"/>
</dbReference>
<comment type="caution">
    <text evidence="6">The sequence shown here is derived from an EMBL/GenBank/DDBJ whole genome shotgun (WGS) entry which is preliminary data.</text>
</comment>
<evidence type="ECO:0000313" key="6">
    <source>
        <dbReference type="EMBL" id="GFH62724.1"/>
    </source>
</evidence>
<dbReference type="GO" id="GO:0016887">
    <property type="term" value="F:ATP hydrolysis activity"/>
    <property type="evidence" value="ECO:0007669"/>
    <property type="project" value="InterPro"/>
</dbReference>
<feature type="domain" description="ABC transporter" evidence="5">
    <location>
        <begin position="2"/>
        <end position="224"/>
    </location>
</feature>
<organism evidence="6 7">
    <name type="scientific">Candidatus Desulfovibrio kirbyi</name>
    <dbReference type="NCBI Taxonomy" id="2696086"/>
    <lineage>
        <taxon>Bacteria</taxon>
        <taxon>Pseudomonadati</taxon>
        <taxon>Thermodesulfobacteriota</taxon>
        <taxon>Desulfovibrionia</taxon>
        <taxon>Desulfovibrionales</taxon>
        <taxon>Desulfovibrionaceae</taxon>
        <taxon>Desulfovibrio</taxon>
    </lineage>
</organism>
<sequence length="224" mass="24284">MLELENIAKLYGDKVILRNIRCSFFAGSISLLLGKNGAGKSTLLRIMAGLSRPSAGEARYTDSAARSRGIGYLGHATFLYSGLTALENLRFWSDAWGSNRCDDDLLSVLERVGIMPYAHELAGVFSRGMAQRLNLARVLMLNPVMLLLDEPFTGLDEVSRTVLHKEVRAARARGACVVLISHDAVVDAPLADRILLLADRGLAFDGAPSAYAARACMEDAPWCA</sequence>
<dbReference type="PANTHER" id="PTHR42939">
    <property type="entry name" value="ABC TRANSPORTER ATP-BINDING PROTEIN ALBC-RELATED"/>
    <property type="match status" value="1"/>
</dbReference>
<evidence type="ECO:0000256" key="2">
    <source>
        <dbReference type="ARBA" id="ARBA00022741"/>
    </source>
</evidence>
<dbReference type="InterPro" id="IPR003439">
    <property type="entry name" value="ABC_transporter-like_ATP-bd"/>
</dbReference>
<dbReference type="PANTHER" id="PTHR42939:SF1">
    <property type="entry name" value="ABC TRANSPORTER ATP-BINDING PROTEIN ALBC-RELATED"/>
    <property type="match status" value="1"/>
</dbReference>
<dbReference type="GO" id="GO:0017004">
    <property type="term" value="P:cytochrome complex assembly"/>
    <property type="evidence" value="ECO:0007669"/>
    <property type="project" value="UniProtKB-KW"/>
</dbReference>
<dbReference type="SUPFAM" id="SSF52540">
    <property type="entry name" value="P-loop containing nucleoside triphosphate hydrolases"/>
    <property type="match status" value="1"/>
</dbReference>
<dbReference type="PROSITE" id="PS50893">
    <property type="entry name" value="ABC_TRANSPORTER_2"/>
    <property type="match status" value="1"/>
</dbReference>
<evidence type="ECO:0000256" key="1">
    <source>
        <dbReference type="ARBA" id="ARBA00022448"/>
    </source>
</evidence>
<keyword evidence="4 6" id="KW-0067">ATP-binding</keyword>
<accession>A0A6L2R5K7</accession>
<dbReference type="Pfam" id="PF00005">
    <property type="entry name" value="ABC_tran"/>
    <property type="match status" value="1"/>
</dbReference>
<evidence type="ECO:0000256" key="3">
    <source>
        <dbReference type="ARBA" id="ARBA00022748"/>
    </source>
</evidence>
<dbReference type="GO" id="GO:0005524">
    <property type="term" value="F:ATP binding"/>
    <property type="evidence" value="ECO:0007669"/>
    <property type="project" value="UniProtKB-KW"/>
</dbReference>
<dbReference type="EMBL" id="BLLL01000004">
    <property type="protein sequence ID" value="GFH62724.1"/>
    <property type="molecule type" value="Genomic_DNA"/>
</dbReference>
<keyword evidence="3" id="KW-0201">Cytochrome c-type biogenesis</keyword>
<dbReference type="InterPro" id="IPR005895">
    <property type="entry name" value="ABC_transptr_haem_export_CcmA"/>
</dbReference>
<dbReference type="SMART" id="SM00382">
    <property type="entry name" value="AAA"/>
    <property type="match status" value="1"/>
</dbReference>
<evidence type="ECO:0000313" key="7">
    <source>
        <dbReference type="Proteomes" id="UP000505077"/>
    </source>
</evidence>
<gene>
    <name evidence="6" type="primary">ccmA</name>
    <name evidence="6" type="ORF">ZNDK_0495</name>
</gene>
<dbReference type="InterPro" id="IPR003593">
    <property type="entry name" value="AAA+_ATPase"/>
</dbReference>
<evidence type="ECO:0000256" key="4">
    <source>
        <dbReference type="ARBA" id="ARBA00022840"/>
    </source>
</evidence>
<dbReference type="AlphaFoldDB" id="A0A6L2R5K7"/>
<dbReference type="CDD" id="cd03230">
    <property type="entry name" value="ABC_DR_subfamily_A"/>
    <property type="match status" value="1"/>
</dbReference>
<dbReference type="InterPro" id="IPR027417">
    <property type="entry name" value="P-loop_NTPase"/>
</dbReference>
<evidence type="ECO:0000259" key="5">
    <source>
        <dbReference type="PROSITE" id="PS50893"/>
    </source>
</evidence>
<protein>
    <submittedName>
        <fullName evidence="6">Cytochrome c-type biogenesis protein, heme ABC exporter ATP-binding protein CcmA</fullName>
    </submittedName>
</protein>
<proteinExistence type="predicted"/>
<dbReference type="Proteomes" id="UP000505077">
    <property type="component" value="Unassembled WGS sequence"/>
</dbReference>
<dbReference type="Gene3D" id="3.40.50.300">
    <property type="entry name" value="P-loop containing nucleotide triphosphate hydrolases"/>
    <property type="match status" value="1"/>
</dbReference>
<keyword evidence="2" id="KW-0547">Nucleotide-binding</keyword>
<reference evidence="6 7" key="1">
    <citation type="journal article" date="2020" name="ISME J.">
        <title>Parallel Reductive Genome Evolution in Desulfovibrio Ectosymbionts Independently Acquired by Trichonympha Protists in the Termite Gut.</title>
        <authorList>
            <person name="Takeuchi M."/>
            <person name="Kuwahara H."/>
            <person name="Murakami T."/>
            <person name="Takahashi K."/>
            <person name="Kajitani R."/>
            <person name="Toyoda A."/>
            <person name="Itoh T."/>
            <person name="Ohkuma M."/>
            <person name="Hongoh Y."/>
        </authorList>
    </citation>
    <scope>NUCLEOTIDE SEQUENCE [LARGE SCALE GENOMIC DNA]</scope>
    <source>
        <strain evidence="6">ZnDsv-02</strain>
    </source>
</reference>
<keyword evidence="1" id="KW-0813">Transport</keyword>